<evidence type="ECO:0000313" key="2">
    <source>
        <dbReference type="EMBL" id="CAL1611857.1"/>
    </source>
</evidence>
<gene>
    <name evidence="2" type="ORF">KC01_LOCUS38246</name>
</gene>
<dbReference type="AlphaFoldDB" id="A0AAV2MEX1"/>
<organism evidence="2 3">
    <name type="scientific">Knipowitschia caucasica</name>
    <name type="common">Caucasian dwarf goby</name>
    <name type="synonym">Pomatoschistus caucasicus</name>
    <dbReference type="NCBI Taxonomy" id="637954"/>
    <lineage>
        <taxon>Eukaryota</taxon>
        <taxon>Metazoa</taxon>
        <taxon>Chordata</taxon>
        <taxon>Craniata</taxon>
        <taxon>Vertebrata</taxon>
        <taxon>Euteleostomi</taxon>
        <taxon>Actinopterygii</taxon>
        <taxon>Neopterygii</taxon>
        <taxon>Teleostei</taxon>
        <taxon>Neoteleostei</taxon>
        <taxon>Acanthomorphata</taxon>
        <taxon>Gobiaria</taxon>
        <taxon>Gobiiformes</taxon>
        <taxon>Gobioidei</taxon>
        <taxon>Gobiidae</taxon>
        <taxon>Gobiinae</taxon>
        <taxon>Knipowitschia</taxon>
    </lineage>
</organism>
<proteinExistence type="predicted"/>
<protein>
    <submittedName>
        <fullName evidence="2">Uncharacterized protein</fullName>
    </submittedName>
</protein>
<evidence type="ECO:0000313" key="3">
    <source>
        <dbReference type="Proteomes" id="UP001497482"/>
    </source>
</evidence>
<name>A0AAV2MEX1_KNICA</name>
<reference evidence="2 3" key="1">
    <citation type="submission" date="2024-04" db="EMBL/GenBank/DDBJ databases">
        <authorList>
            <person name="Waldvogel A.-M."/>
            <person name="Schoenle A."/>
        </authorList>
    </citation>
    <scope>NUCLEOTIDE SEQUENCE [LARGE SCALE GENOMIC DNA]</scope>
</reference>
<evidence type="ECO:0000256" key="1">
    <source>
        <dbReference type="SAM" id="MobiDB-lite"/>
    </source>
</evidence>
<accession>A0AAV2MEX1</accession>
<feature type="compositionally biased region" description="Polar residues" evidence="1">
    <location>
        <begin position="11"/>
        <end position="21"/>
    </location>
</feature>
<keyword evidence="3" id="KW-1185">Reference proteome</keyword>
<sequence length="117" mass="13035">MGQRGSLIRLNDSSSNASSDKGGTAEWGICLCVTEPRTSPSIGHVVKLQLPLPHAVIRWRFGGGCVERCWRSWERRPGHLCSKDRRSWERRPRPFCSLLYTPGDQALLGEAACPGLF</sequence>
<dbReference type="Proteomes" id="UP001497482">
    <property type="component" value="Chromosome 7"/>
</dbReference>
<feature type="region of interest" description="Disordered" evidence="1">
    <location>
        <begin position="1"/>
        <end position="24"/>
    </location>
</feature>
<dbReference type="EMBL" id="OZ035829">
    <property type="protein sequence ID" value="CAL1611857.1"/>
    <property type="molecule type" value="Genomic_DNA"/>
</dbReference>